<sequence length="102" mass="11650">MIVELLNVDLIKELGLDSLPEERRAALIDQMTEVLESRISLEVLSILTEEEKKELDQVLDSGGDMIEFLRSKIPNFDLMVAETIANFKKEMLEMQQMVVPAQ</sequence>
<protein>
    <submittedName>
        <fullName evidence="1">Uncharacterized protein</fullName>
    </submittedName>
</protein>
<dbReference type="Proteomes" id="UP000034879">
    <property type="component" value="Unassembled WGS sequence"/>
</dbReference>
<name>A0A0G1V8N5_9BACT</name>
<reference evidence="1 2" key="1">
    <citation type="journal article" date="2015" name="Nature">
        <title>rRNA introns, odd ribosomes, and small enigmatic genomes across a large radiation of phyla.</title>
        <authorList>
            <person name="Brown C.T."/>
            <person name="Hug L.A."/>
            <person name="Thomas B.C."/>
            <person name="Sharon I."/>
            <person name="Castelle C.J."/>
            <person name="Singh A."/>
            <person name="Wilkins M.J."/>
            <person name="Williams K.H."/>
            <person name="Banfield J.F."/>
        </authorList>
    </citation>
    <scope>NUCLEOTIDE SEQUENCE [LARGE SCALE GENOMIC DNA]</scope>
</reference>
<dbReference type="AlphaFoldDB" id="A0A0G1V8N5"/>
<proteinExistence type="predicted"/>
<comment type="caution">
    <text evidence="1">The sequence shown here is derived from an EMBL/GenBank/DDBJ whole genome shotgun (WGS) entry which is preliminary data.</text>
</comment>
<evidence type="ECO:0000313" key="1">
    <source>
        <dbReference type="EMBL" id="KKU74588.1"/>
    </source>
</evidence>
<dbReference type="Pfam" id="PF18908">
    <property type="entry name" value="DUF5663"/>
    <property type="match status" value="1"/>
</dbReference>
<evidence type="ECO:0000313" key="2">
    <source>
        <dbReference type="Proteomes" id="UP000034879"/>
    </source>
</evidence>
<gene>
    <name evidence="1" type="ORF">UY01_C0031G0002</name>
</gene>
<accession>A0A0G1V8N5</accession>
<organism evidence="1 2">
    <name type="scientific">Candidatus Nomurabacteria bacterium GW2011_GWB1_47_6</name>
    <dbReference type="NCBI Taxonomy" id="1618749"/>
    <lineage>
        <taxon>Bacteria</taxon>
        <taxon>Candidatus Nomuraibacteriota</taxon>
    </lineage>
</organism>
<dbReference type="EMBL" id="LCOJ01000031">
    <property type="protein sequence ID" value="KKU74588.1"/>
    <property type="molecule type" value="Genomic_DNA"/>
</dbReference>
<dbReference type="InterPro" id="IPR043722">
    <property type="entry name" value="DUF5663"/>
</dbReference>